<evidence type="ECO:0000256" key="1">
    <source>
        <dbReference type="SAM" id="Phobius"/>
    </source>
</evidence>
<feature type="transmembrane region" description="Helical" evidence="1">
    <location>
        <begin position="12"/>
        <end position="31"/>
    </location>
</feature>
<keyword evidence="1" id="KW-1133">Transmembrane helix</keyword>
<keyword evidence="1" id="KW-0472">Membrane</keyword>
<name>A0A2A6RFZ1_9CHLR</name>
<feature type="transmembrane region" description="Helical" evidence="1">
    <location>
        <begin position="102"/>
        <end position="120"/>
    </location>
</feature>
<gene>
    <name evidence="2" type="ORF">CJ255_17240</name>
</gene>
<keyword evidence="3" id="KW-1185">Reference proteome</keyword>
<feature type="transmembrane region" description="Helical" evidence="1">
    <location>
        <begin position="43"/>
        <end position="62"/>
    </location>
</feature>
<proteinExistence type="predicted"/>
<organism evidence="2 3">
    <name type="scientific">Candidatus Viridilinea mediisalina</name>
    <dbReference type="NCBI Taxonomy" id="2024553"/>
    <lineage>
        <taxon>Bacteria</taxon>
        <taxon>Bacillati</taxon>
        <taxon>Chloroflexota</taxon>
        <taxon>Chloroflexia</taxon>
        <taxon>Chloroflexales</taxon>
        <taxon>Chloroflexineae</taxon>
        <taxon>Oscillochloridaceae</taxon>
        <taxon>Candidatus Viridilinea</taxon>
    </lineage>
</organism>
<accession>A0A2A6RFZ1</accession>
<reference evidence="3" key="1">
    <citation type="submission" date="2017-08" db="EMBL/GenBank/DDBJ databases">
        <authorList>
            <person name="Grouzdev D.S."/>
            <person name="Gaisin V.A."/>
            <person name="Rysina M.S."/>
            <person name="Gorlenko V.M."/>
        </authorList>
    </citation>
    <scope>NUCLEOTIDE SEQUENCE [LARGE SCALE GENOMIC DNA]</scope>
    <source>
        <strain evidence="3">Kir15-3F</strain>
    </source>
</reference>
<dbReference type="AlphaFoldDB" id="A0A2A6RFZ1"/>
<comment type="caution">
    <text evidence="2">The sequence shown here is derived from an EMBL/GenBank/DDBJ whole genome shotgun (WGS) entry which is preliminary data.</text>
</comment>
<feature type="transmembrane region" description="Helical" evidence="1">
    <location>
        <begin position="126"/>
        <end position="148"/>
    </location>
</feature>
<dbReference type="RefSeq" id="WP_097645342.1">
    <property type="nucleotide sequence ID" value="NZ_NQWI01000107.1"/>
</dbReference>
<evidence type="ECO:0000313" key="2">
    <source>
        <dbReference type="EMBL" id="PDW01806.1"/>
    </source>
</evidence>
<dbReference type="EMBL" id="NQWI01000107">
    <property type="protein sequence ID" value="PDW01806.1"/>
    <property type="molecule type" value="Genomic_DNA"/>
</dbReference>
<keyword evidence="1" id="KW-0812">Transmembrane</keyword>
<protein>
    <recommendedName>
        <fullName evidence="4">DUF5673 domain-containing protein</fullName>
    </recommendedName>
</protein>
<evidence type="ECO:0000313" key="3">
    <source>
        <dbReference type="Proteomes" id="UP000220527"/>
    </source>
</evidence>
<evidence type="ECO:0008006" key="4">
    <source>
        <dbReference type="Google" id="ProtNLM"/>
    </source>
</evidence>
<dbReference type="Proteomes" id="UP000220527">
    <property type="component" value="Unassembled WGS sequence"/>
</dbReference>
<sequence>MQKPNPRRLHAYGYAAITSIGWLLAGAVWVFELRLNAWQEDLLIIGLVVCLFTTMITIYSFYQAQQIDAIINGHNLLVHWRYAPHEWRTYLNKDLQQYEQNTLFMALLILLLPGFFLFVTRAEYGYFLGYTGLIIWGFLLYRLGLLFWRYTQPPQAGAAYITLNGIYIGRQLHAWAGPGTNLTAISLDNPEQPRRITVTIKASSVAGIGQRYSHVERISFPVPATESNSAAALVAKIAQHHGV</sequence>